<dbReference type="EMBL" id="ONZG01000007">
    <property type="protein sequence ID" value="SPJ29416.1"/>
    <property type="molecule type" value="Genomic_DNA"/>
</dbReference>
<evidence type="ECO:0000313" key="3">
    <source>
        <dbReference type="Proteomes" id="UP000244898"/>
    </source>
</evidence>
<proteinExistence type="predicted"/>
<evidence type="ECO:0000313" key="2">
    <source>
        <dbReference type="EMBL" id="SPJ29416.1"/>
    </source>
</evidence>
<keyword evidence="1" id="KW-0472">Membrane</keyword>
<dbReference type="Gene3D" id="1.20.120.20">
    <property type="entry name" value="Apolipoprotein"/>
    <property type="match status" value="1"/>
</dbReference>
<keyword evidence="1" id="KW-1133">Transmembrane helix</keyword>
<reference evidence="3" key="1">
    <citation type="submission" date="2018-03" db="EMBL/GenBank/DDBJ databases">
        <authorList>
            <person name="Rodrigo-Torres L."/>
            <person name="Arahal R. D."/>
            <person name="Lucena T."/>
        </authorList>
    </citation>
    <scope>NUCLEOTIDE SEQUENCE [LARGE SCALE GENOMIC DNA]</scope>
    <source>
        <strain evidence="3">CECT 7615</strain>
    </source>
</reference>
<evidence type="ECO:0000256" key="1">
    <source>
        <dbReference type="SAM" id="Phobius"/>
    </source>
</evidence>
<sequence>MENNALNQAGDLISHIGYEVVDLVISFAETLTKSESSPGIVALLLAAALVITSVTYSVRCSRRLKAIREMQSIVREYEGISEFAESFESFRSRLDEKKETSKTWFTLWQSWDEFRETIVPDDLDGPVILRNSIRPTSFLNVEDLGFGPGLYRILPNTFVSLGLFLTFLGLVAALNQFAGTMGKEGTSGGMDQAMQSFMMIASAKFIMSLVGLLCSILFTVLLRNRIGAIDRELHQLCLLIERRLVFVSLEDLGFRQLRAATEQREHLREIGFGMVAELKKPLDALPEHITNSISERIDPIFEKVSSMGTSNMEGLVGDLSTQLSHSVGNALNRASESLGEASDRIGLMVDRMNSSNAQAGEGLQSALGEMAKALGDIRTQVAAAGETASSAMTEGAEKLLGVMNETLTGIRDNTSQGADAMRVAAEDMRKASEGFREQLSAATAESVTAVEARMEESSQSAGKAIEGAGQALLTAFDATSQDIARLGHEMGETIGDDLIARIGTVGERLESMAAAIQNGADGARSAATGLKDGANAIAGASTTFNTASRDLIAASEPIRSSHDRIEAGLRKLGTTVENVSDTLMKNSSQIAQNASHVLETAQSALGSEREGIRGSLEATRAALAQLSEEAEKLDQIDEMLGRALLQYNTQLEAALGSAQDHVSQMRDTLAPGIDTLKSVVDQAESFMPAQTRRA</sequence>
<feature type="transmembrane region" description="Helical" evidence="1">
    <location>
        <begin position="158"/>
        <end position="177"/>
    </location>
</feature>
<name>A0A2R8CAP0_9RHOB</name>
<dbReference type="RefSeq" id="WP_108788778.1">
    <property type="nucleotide sequence ID" value="NZ_ONZG01000007.1"/>
</dbReference>
<dbReference type="AlphaFoldDB" id="A0A2R8CAP0"/>
<dbReference type="OrthoDB" id="5741017at2"/>
<dbReference type="Proteomes" id="UP000244898">
    <property type="component" value="Unassembled WGS sequence"/>
</dbReference>
<keyword evidence="1" id="KW-0812">Transmembrane</keyword>
<feature type="transmembrane region" description="Helical" evidence="1">
    <location>
        <begin position="39"/>
        <end position="58"/>
    </location>
</feature>
<gene>
    <name evidence="2" type="ORF">TRM7615_02934</name>
</gene>
<accession>A0A2R8CAP0</accession>
<keyword evidence="3" id="KW-1185">Reference proteome</keyword>
<dbReference type="SUPFAM" id="SSF58113">
    <property type="entry name" value="Apolipoprotein A-I"/>
    <property type="match status" value="1"/>
</dbReference>
<protein>
    <recommendedName>
        <fullName evidence="4">MotA/TolQ/ExbB proton channel domain-containing protein</fullName>
    </recommendedName>
</protein>
<feature type="transmembrane region" description="Helical" evidence="1">
    <location>
        <begin position="197"/>
        <end position="222"/>
    </location>
</feature>
<evidence type="ECO:0008006" key="4">
    <source>
        <dbReference type="Google" id="ProtNLM"/>
    </source>
</evidence>
<organism evidence="2 3">
    <name type="scientific">Falsiruegeria mediterranea M17</name>
    <dbReference type="NCBI Taxonomy" id="1200281"/>
    <lineage>
        <taxon>Bacteria</taxon>
        <taxon>Pseudomonadati</taxon>
        <taxon>Pseudomonadota</taxon>
        <taxon>Alphaproteobacteria</taxon>
        <taxon>Rhodobacterales</taxon>
        <taxon>Roseobacteraceae</taxon>
        <taxon>Falsiruegeria</taxon>
    </lineage>
</organism>